<accession>A0A2I0ADR2</accession>
<feature type="region of interest" description="Disordered" evidence="3">
    <location>
        <begin position="487"/>
        <end position="555"/>
    </location>
</feature>
<dbReference type="Gene3D" id="3.10.450.50">
    <property type="match status" value="1"/>
</dbReference>
<dbReference type="Proteomes" id="UP000236161">
    <property type="component" value="Unassembled WGS sequence"/>
</dbReference>
<feature type="domain" description="NTF2" evidence="5">
    <location>
        <begin position="55"/>
        <end position="172"/>
    </location>
</feature>
<keyword evidence="1 2" id="KW-0694">RNA-binding</keyword>
<evidence type="ECO:0000313" key="7">
    <source>
        <dbReference type="Proteomes" id="UP000236161"/>
    </source>
</evidence>
<dbReference type="PANTHER" id="PTHR10693:SF75">
    <property type="entry name" value="NUCLEAR TRANSPORT FACTOR 2"/>
    <property type="match status" value="1"/>
</dbReference>
<dbReference type="CDD" id="cd00590">
    <property type="entry name" value="RRM_SF"/>
    <property type="match status" value="1"/>
</dbReference>
<dbReference type="GO" id="GO:0005829">
    <property type="term" value="C:cytosol"/>
    <property type="evidence" value="ECO:0007669"/>
    <property type="project" value="TreeGrafter"/>
</dbReference>
<dbReference type="InterPro" id="IPR002075">
    <property type="entry name" value="NTF2_dom"/>
</dbReference>
<sequence>MLIKLNCYSNLSTKVSCLMRSMVHLPDIVNFVNLMPCNVAGMALSGATQPSPQVVGAAFVQQYYCVLHQSPDQVHKFYQESSILGRPDSSGTMTSVTTTQAINDKLLSLDFNNYTAQIESADSQASYKNGVLVVVTGSLIGRDNVRRKFTQSFFLAPQERGGYVVLNDIFRFVDPSQSSDANQVLVNGAIDDVTTAAQPPESETSMVQATHVANAVEHESVLPVENPDYGEEVFNPLENDTSVAEDGVAADPEVHLSQSDELPVSEVISPVSQEDGPKKSYASIVKVYKGSSSPVPNSTPISKPKPGLTKPATTKSDKTNAESQPPPPPPSKSSSASEATVPASNNVPENNLIDVEGYSIYIRNLPLSATAEQVEEEFKKFGPIKPGGVQVDRFCFGFVEFESLDSMRAAIKVSSIPIGGRRVYIEEKRTTTRGKSVTFQFYKYQKSILYYESGHLFVNGVVTNSGSSGDRGRYQLGRGAYRNENYRSRGGFVGNQGYGRPDGYSRQDFRGRGMYSGRGRGGPSRPLSSYQQRSYQNGNGRVFRPSANQATTSAQ</sequence>
<dbReference type="GO" id="GO:0003729">
    <property type="term" value="F:mRNA binding"/>
    <property type="evidence" value="ECO:0007669"/>
    <property type="project" value="TreeGrafter"/>
</dbReference>
<dbReference type="SUPFAM" id="SSF54928">
    <property type="entry name" value="RNA-binding domain, RBD"/>
    <property type="match status" value="1"/>
</dbReference>
<reference evidence="6 7" key="1">
    <citation type="journal article" date="2017" name="Nature">
        <title>The Apostasia genome and the evolution of orchids.</title>
        <authorList>
            <person name="Zhang G.Q."/>
            <person name="Liu K.W."/>
            <person name="Li Z."/>
            <person name="Lohaus R."/>
            <person name="Hsiao Y.Y."/>
            <person name="Niu S.C."/>
            <person name="Wang J.Y."/>
            <person name="Lin Y.C."/>
            <person name="Xu Q."/>
            <person name="Chen L.J."/>
            <person name="Yoshida K."/>
            <person name="Fujiwara S."/>
            <person name="Wang Z.W."/>
            <person name="Zhang Y.Q."/>
            <person name="Mitsuda N."/>
            <person name="Wang M."/>
            <person name="Liu G.H."/>
            <person name="Pecoraro L."/>
            <person name="Huang H.X."/>
            <person name="Xiao X.J."/>
            <person name="Lin M."/>
            <person name="Wu X.Y."/>
            <person name="Wu W.L."/>
            <person name="Chen Y.Y."/>
            <person name="Chang S.B."/>
            <person name="Sakamoto S."/>
            <person name="Ohme-Takagi M."/>
            <person name="Yagi M."/>
            <person name="Zeng S.J."/>
            <person name="Shen C.Y."/>
            <person name="Yeh C.M."/>
            <person name="Luo Y.B."/>
            <person name="Tsai W.C."/>
            <person name="Van de Peer Y."/>
            <person name="Liu Z.J."/>
        </authorList>
    </citation>
    <scope>NUCLEOTIDE SEQUENCE [LARGE SCALE GENOMIC DNA]</scope>
    <source>
        <strain evidence="7">cv. Shenzhen</strain>
        <tissue evidence="6">Stem</tissue>
    </source>
</reference>
<dbReference type="PANTHER" id="PTHR10693">
    <property type="entry name" value="RAS GTPASE-ACTIVATING PROTEIN-BINDING PROTEIN"/>
    <property type="match status" value="1"/>
</dbReference>
<feature type="domain" description="RRM" evidence="4">
    <location>
        <begin position="358"/>
        <end position="430"/>
    </location>
</feature>
<feature type="compositionally biased region" description="Polar residues" evidence="3">
    <location>
        <begin position="290"/>
        <end position="301"/>
    </location>
</feature>
<protein>
    <submittedName>
        <fullName evidence="6">Nuclear transport factor 2</fullName>
    </submittedName>
</protein>
<dbReference type="EMBL" id="KZ451993">
    <property type="protein sequence ID" value="PKA53691.1"/>
    <property type="molecule type" value="Genomic_DNA"/>
</dbReference>
<keyword evidence="7" id="KW-1185">Reference proteome</keyword>
<evidence type="ECO:0000256" key="2">
    <source>
        <dbReference type="PROSITE-ProRule" id="PRU00176"/>
    </source>
</evidence>
<dbReference type="GO" id="GO:1990904">
    <property type="term" value="C:ribonucleoprotein complex"/>
    <property type="evidence" value="ECO:0007669"/>
    <property type="project" value="TreeGrafter"/>
</dbReference>
<dbReference type="InterPro" id="IPR000504">
    <property type="entry name" value="RRM_dom"/>
</dbReference>
<evidence type="ECO:0000313" key="6">
    <source>
        <dbReference type="EMBL" id="PKA53691.1"/>
    </source>
</evidence>
<dbReference type="Gene3D" id="3.30.70.330">
    <property type="match status" value="1"/>
</dbReference>
<dbReference type="InterPro" id="IPR032710">
    <property type="entry name" value="NTF2-like_dom_sf"/>
</dbReference>
<dbReference type="STRING" id="1088818.A0A2I0ADR2"/>
<evidence type="ECO:0000259" key="5">
    <source>
        <dbReference type="PROSITE" id="PS50177"/>
    </source>
</evidence>
<dbReference type="Pfam" id="PF00076">
    <property type="entry name" value="RRM_1"/>
    <property type="match status" value="1"/>
</dbReference>
<feature type="region of interest" description="Disordered" evidence="3">
    <location>
        <begin position="253"/>
        <end position="348"/>
    </location>
</feature>
<dbReference type="CDD" id="cd00780">
    <property type="entry name" value="NTF2"/>
    <property type="match status" value="1"/>
</dbReference>
<evidence type="ECO:0000256" key="3">
    <source>
        <dbReference type="SAM" id="MobiDB-lite"/>
    </source>
</evidence>
<gene>
    <name evidence="6" type="primary">NTF2</name>
    <name evidence="6" type="ORF">AXF42_Ash009187</name>
</gene>
<dbReference type="FunFam" id="3.10.450.50:FF:000003">
    <property type="entry name" value="Nuclear transport factor 2 family protein"/>
    <property type="match status" value="1"/>
</dbReference>
<organism evidence="6 7">
    <name type="scientific">Apostasia shenzhenica</name>
    <dbReference type="NCBI Taxonomy" id="1088818"/>
    <lineage>
        <taxon>Eukaryota</taxon>
        <taxon>Viridiplantae</taxon>
        <taxon>Streptophyta</taxon>
        <taxon>Embryophyta</taxon>
        <taxon>Tracheophyta</taxon>
        <taxon>Spermatophyta</taxon>
        <taxon>Magnoliopsida</taxon>
        <taxon>Liliopsida</taxon>
        <taxon>Asparagales</taxon>
        <taxon>Orchidaceae</taxon>
        <taxon>Apostasioideae</taxon>
        <taxon>Apostasia</taxon>
    </lineage>
</organism>
<dbReference type="InterPro" id="IPR035979">
    <property type="entry name" value="RBD_domain_sf"/>
</dbReference>
<dbReference type="OrthoDB" id="339151at2759"/>
<dbReference type="InterPro" id="IPR012677">
    <property type="entry name" value="Nucleotide-bd_a/b_plait_sf"/>
</dbReference>
<dbReference type="PROSITE" id="PS50177">
    <property type="entry name" value="NTF2_DOMAIN"/>
    <property type="match status" value="1"/>
</dbReference>
<proteinExistence type="predicted"/>
<dbReference type="AlphaFoldDB" id="A0A2I0ADR2"/>
<dbReference type="InterPro" id="IPR039539">
    <property type="entry name" value="Ras_GTPase_bind_prot"/>
</dbReference>
<dbReference type="InterPro" id="IPR018222">
    <property type="entry name" value="Nuclear_transport_factor_2_euk"/>
</dbReference>
<dbReference type="SUPFAM" id="SSF54427">
    <property type="entry name" value="NTF2-like"/>
    <property type="match status" value="1"/>
</dbReference>
<dbReference type="SMART" id="SM00360">
    <property type="entry name" value="RRM"/>
    <property type="match status" value="1"/>
</dbReference>
<evidence type="ECO:0000259" key="4">
    <source>
        <dbReference type="PROSITE" id="PS50102"/>
    </source>
</evidence>
<name>A0A2I0ADR2_9ASPA</name>
<dbReference type="PROSITE" id="PS50102">
    <property type="entry name" value="RRM"/>
    <property type="match status" value="1"/>
</dbReference>
<feature type="compositionally biased region" description="Polar residues" evidence="3">
    <location>
        <begin position="546"/>
        <end position="555"/>
    </location>
</feature>
<evidence type="ECO:0000256" key="1">
    <source>
        <dbReference type="ARBA" id="ARBA00022884"/>
    </source>
</evidence>
<dbReference type="Pfam" id="PF02136">
    <property type="entry name" value="NTF2"/>
    <property type="match status" value="1"/>
</dbReference>